<evidence type="ECO:0000256" key="1">
    <source>
        <dbReference type="SAM" id="MobiDB-lite"/>
    </source>
</evidence>
<organism evidence="2 3">
    <name type="scientific">Methylobacterium tarhaniae</name>
    <dbReference type="NCBI Taxonomy" id="1187852"/>
    <lineage>
        <taxon>Bacteria</taxon>
        <taxon>Pseudomonadati</taxon>
        <taxon>Pseudomonadota</taxon>
        <taxon>Alphaproteobacteria</taxon>
        <taxon>Hyphomicrobiales</taxon>
        <taxon>Methylobacteriaceae</taxon>
        <taxon>Methylobacterium</taxon>
    </lineage>
</organism>
<feature type="region of interest" description="Disordered" evidence="1">
    <location>
        <begin position="65"/>
        <end position="84"/>
    </location>
</feature>
<comment type="caution">
    <text evidence="2">The sequence shown here is derived from an EMBL/GenBank/DDBJ whole genome shotgun (WGS) entry which is preliminary data.</text>
</comment>
<protein>
    <submittedName>
        <fullName evidence="2">Uncharacterized protein</fullName>
    </submittedName>
</protein>
<name>A0A0J6T1C8_9HYPH</name>
<dbReference type="OrthoDB" id="8002396at2"/>
<reference evidence="2 3" key="1">
    <citation type="submission" date="2015-03" db="EMBL/GenBank/DDBJ databases">
        <title>Genome sequencing of Methylobacterium tarhaniae DSM 25844.</title>
        <authorList>
            <person name="Chaudhry V."/>
            <person name="Patil P.B."/>
        </authorList>
    </citation>
    <scope>NUCLEOTIDE SEQUENCE [LARGE SCALE GENOMIC DNA]</scope>
    <source>
        <strain evidence="2 3">DSM 25844</strain>
    </source>
</reference>
<evidence type="ECO:0000313" key="3">
    <source>
        <dbReference type="Proteomes" id="UP000036449"/>
    </source>
</evidence>
<keyword evidence="3" id="KW-1185">Reference proteome</keyword>
<dbReference type="EMBL" id="LABZ01000084">
    <property type="protein sequence ID" value="KMO41260.1"/>
    <property type="molecule type" value="Genomic_DNA"/>
</dbReference>
<proteinExistence type="predicted"/>
<evidence type="ECO:0000313" key="2">
    <source>
        <dbReference type="EMBL" id="KMO41260.1"/>
    </source>
</evidence>
<accession>A0A0J6T1C8</accession>
<gene>
    <name evidence="2" type="ORF">VQ03_13110</name>
</gene>
<dbReference type="AlphaFoldDB" id="A0A0J6T1C8"/>
<dbReference type="RefSeq" id="WP_048451320.1">
    <property type="nucleotide sequence ID" value="NZ_JBNNPJ010000043.1"/>
</dbReference>
<dbReference type="PATRIC" id="fig|1187852.3.peg.6630"/>
<dbReference type="Proteomes" id="UP000036449">
    <property type="component" value="Unassembled WGS sequence"/>
</dbReference>
<sequence>MVVARVLLVSAMMTVGIVEMTTKAEPRLAEGVGREAPLAVPASMAPPADPACTEAAWPYLPDACLRPDDAPRETAPRRPVRVIEERRPAAPVRIPGQVPGRVSVG</sequence>